<feature type="transmembrane region" description="Helical" evidence="14">
    <location>
        <begin position="367"/>
        <end position="391"/>
    </location>
</feature>
<dbReference type="CDD" id="cd18578">
    <property type="entry name" value="ABC_6TM_Pgp_ABCB1_D2_like"/>
    <property type="match status" value="1"/>
</dbReference>
<feature type="transmembrane region" description="Helical" evidence="14">
    <location>
        <begin position="1869"/>
        <end position="1889"/>
    </location>
</feature>
<dbReference type="Gene3D" id="3.40.50.300">
    <property type="entry name" value="P-loop containing nucleotide triphosphate hydrolases"/>
    <property type="match status" value="4"/>
</dbReference>
<evidence type="ECO:0000259" key="15">
    <source>
        <dbReference type="PROSITE" id="PS50893"/>
    </source>
</evidence>
<comment type="similarity">
    <text evidence="2">Belongs to the ABC transporter superfamily. ABCB family. Multidrug resistance exporter (TC 3.A.1.201) subfamily.</text>
</comment>
<evidence type="ECO:0000313" key="18">
    <source>
        <dbReference type="Proteomes" id="UP001497382"/>
    </source>
</evidence>
<gene>
    <name evidence="17" type="ORF">LARSCL_LOCUS4599</name>
</gene>
<feature type="transmembrane region" description="Helical" evidence="14">
    <location>
        <begin position="775"/>
        <end position="796"/>
    </location>
</feature>
<evidence type="ECO:0000256" key="8">
    <source>
        <dbReference type="ARBA" id="ARBA00022840"/>
    </source>
</evidence>
<dbReference type="GO" id="GO:0008559">
    <property type="term" value="F:ABC-type xenobiotic transporter activity"/>
    <property type="evidence" value="ECO:0007669"/>
    <property type="project" value="UniProtKB-EC"/>
</dbReference>
<evidence type="ECO:0000256" key="3">
    <source>
        <dbReference type="ARBA" id="ARBA00012191"/>
    </source>
</evidence>
<feature type="transmembrane region" description="Helical" evidence="14">
    <location>
        <begin position="1358"/>
        <end position="1380"/>
    </location>
</feature>
<dbReference type="PROSITE" id="PS00211">
    <property type="entry name" value="ABC_TRANSPORTER_1"/>
    <property type="match status" value="4"/>
</dbReference>
<evidence type="ECO:0000313" key="17">
    <source>
        <dbReference type="EMBL" id="CAL1269176.1"/>
    </source>
</evidence>
<feature type="transmembrane region" description="Helical" evidence="14">
    <location>
        <begin position="816"/>
        <end position="841"/>
    </location>
</feature>
<feature type="transmembrane region" description="Helical" evidence="14">
    <location>
        <begin position="1281"/>
        <end position="1305"/>
    </location>
</feature>
<feature type="transmembrane region" description="Helical" evidence="14">
    <location>
        <begin position="999"/>
        <end position="1016"/>
    </location>
</feature>
<evidence type="ECO:0000256" key="9">
    <source>
        <dbReference type="ARBA" id="ARBA00022967"/>
    </source>
</evidence>
<keyword evidence="12" id="KW-0325">Glycoprotein</keyword>
<dbReference type="PANTHER" id="PTHR43394">
    <property type="entry name" value="ATP-DEPENDENT PERMEASE MDL1, MITOCHONDRIAL"/>
    <property type="match status" value="1"/>
</dbReference>
<feature type="transmembrane region" description="Helical" evidence="14">
    <location>
        <begin position="213"/>
        <end position="234"/>
    </location>
</feature>
<feature type="domain" description="ABC transmembrane type-1" evidence="16">
    <location>
        <begin position="1792"/>
        <end position="1959"/>
    </location>
</feature>
<sequence>MVFLFTYDVSKSSKESENEEKRKASIWQLFHYCKKWDIFLLIIGSFCAFVNGAGIPVLAVVFGSMTNTILQESVRKIPVPNENNAMFINQDYEIQTAGNVTNNNFEETMTTFALYLSYIGITVFLTSMIQVISWTTVGERQFSAMRQEFFYQILRHEISWFDNQQSGELTTRLNDDLQRIREGIGEKIGIIIQYSSTFIAGFLVGFVKGWQLTLVILSVTPLIALTTAIFGKITSSSAVREQKKYAIAGGIAEEALSSIRTVTMFNGQDREIKRSMRDNYKIVGEGLYGGVIWPGFLQNFVSSKVPEDWTTAGALWAAYPLVYNGCPSLEFRMIFLFSRRFLKIVEMFLGKYKSVLAEGLQITFRKIVIASLSIGLSFLVLFSSYGLAFWYGTELVSVEKITPGDVFTILFAVMIGASSLGHAMPNLALIATAKGAATSIFDIIKALPSIDPYSKNGIQPENFSPHIEFCNVHFSYPTRKSVQVLKNFSLLIKEGQTVALCGHSGSGKSTLVNLILRFYDPIKGNVNLGDYDLKTLNVKWLRSQIGIVSQEPILFSGNIAENIEYGHEGVSFPDIVAAAKMANAHGFITKLPQGYDTSVGEKGVQLSGGQKQRIAIARALVRDPRILLLDEATSALDAESEAIVQEALDKAQVGRTTIVIAHRLSTIKKADVICAMENGEIREQGTHQELMAKRGLYYQLVTNQVFIDKNGPCLLEKARLSDAGTFQNLKRKKSSLHNPLKHRLSSLEEDLQEENIKPASGLQIIKENKQEWKEIVVGFLASVLAGVIMPSFAMLYGEIFHTLSLTGDDMKNSAFFWSMMFLVLAGLAAVGHFIRFLGFSLSNENMATRMRYETFTNILRQDITWFEDQRHNSGKLASRLSNDIPLMQSAAGFRIALVITSFVSIFTSITIAFIIGWKLALVLFIAVPIILASGAVQMKMSKANQKRDADLMATASEIASEAIENIKTVQALTLETRFYERYVSNLLGPITNNKKKVRYYSLAYAFSQAIMFFIYAASFRMGAYLLSQNEMEAVDIYRVFFVMAFSSKTASEWIAFLPDYSKAKLSAGIVFHFKSLVPTIDCYSKGGICPEIRGKIDFIDVKFRYPSRRNVQVLQGFSLSVNPGQTVAFVGASGCGKSTLIALLERFYDPDQGQILIDGFDIKAMNLKHLRSQMALVSQEPVLFNCTIKENIIYGMEDKISNSDIEDIAEIANIHDFIKKLPQGYDTIVGEKGTQLSGGQKQRIAIARALIRRPKILLLDEATSALDTESEKFHYCKKWDIFLMTIGSFCAFINGAGVPILAVVFGSMTSVFLEETTGQMVIPIENNSMFISQDYGKQITGNATENSLEESITIFSLYLVYIGIAVFFTSVIQILSWTIVGERQFYAMRKDFFCQVLRHEISWFDTQQSGELTTRLNEYKSALAEGLQIALRKSVVASLSFGFNFLVLFSSYGLAFWYGTELVLAEKIIPGDVFSVIFAVMIGASSLGNAVPNLVVLATAKGAAISVFDIIKEVLKKFSLLIKEGQTVALCGTSGSGKSTLVNLILRFYDPIKGSVTLGGYDLKTLNVKWLRSKMGIVSQEPILFSGSITKNIEYGHEDVTFSDIVAAAKMANAHDFITKLPQGYETSVGEKGVQLSGGQKQRIAIARALVRDPRILLLDEATSALDAESESIVQEALDKAQEGRTTVVIAHRLSTIKNADVICAMENGVIKEQGTHHELMAKQGLYYQLVTNQFFFDKDRPHALEKGRLTDAGTFQNLKRKKGNLRNPVKHQVSSLEEALEEFVGFSFGNENMITRLRYESFANILRQDIAWFDDEGHNSGKLASHLANDIPIMQSATGFRIGLVLSSIVTLIISIIIAFIFGWKLALALLVVIPLLLASGSIQMKLLKANQIRDADLMAKASEIASEAIENVKTVQAFTLETRFYERYVKNLMEPFAVFFVMAFCSQTVGQWISVLPDYSKAKLSAGMIFHLINLIPNIDSNSKGGICPELKGKIDFIDIKFRYPSRRSVEVLQGFSLSVNPGQTVAIVGTSGCGKSTLISLLERFYDPDYGQILIDGFDIKAMNLKHLRSQMALVSQEPILFNCTIKENIIYGMEDTHKILNSDIEDVARIANIHDFIKKLPQGYDTLVGEKGTQLSGGQKQRIAIARALIRRPKILLLDEATSALDTESEKAVQDALDQARQGRTCIVIAHRLSTIKNADCIAVIDGGKIVEKGTHQELVDNKGFYYNLIKRQ</sequence>
<dbReference type="PROSITE" id="PS50893">
    <property type="entry name" value="ABC_TRANSPORTER_2"/>
    <property type="match status" value="4"/>
</dbReference>
<dbReference type="CDD" id="cd03249">
    <property type="entry name" value="ABC_MTABC3_MDL1_MDL2"/>
    <property type="match status" value="3"/>
</dbReference>
<dbReference type="InterPro" id="IPR017871">
    <property type="entry name" value="ABC_transporter-like_CS"/>
</dbReference>
<protein>
    <recommendedName>
        <fullName evidence="3">ABC-type xenobiotic transporter</fullName>
        <ecNumber evidence="3">7.6.2.2</ecNumber>
    </recommendedName>
</protein>
<feature type="transmembrane region" description="Helical" evidence="14">
    <location>
        <begin position="921"/>
        <end position="938"/>
    </location>
</feature>
<feature type="transmembrane region" description="Helical" evidence="14">
    <location>
        <begin position="1036"/>
        <end position="1056"/>
    </location>
</feature>
<dbReference type="FunFam" id="1.20.1560.10:FF:000009">
    <property type="entry name" value="ABC transporter B family member 1"/>
    <property type="match status" value="1"/>
</dbReference>
<feature type="transmembrane region" description="Helical" evidence="14">
    <location>
        <begin position="188"/>
        <end position="207"/>
    </location>
</feature>
<feature type="transmembrane region" description="Helical" evidence="14">
    <location>
        <begin position="1473"/>
        <end position="1491"/>
    </location>
</feature>
<evidence type="ECO:0000256" key="13">
    <source>
        <dbReference type="ARBA" id="ARBA00034018"/>
    </source>
</evidence>
<feature type="transmembrane region" description="Helical" evidence="14">
    <location>
        <begin position="112"/>
        <end position="137"/>
    </location>
</feature>
<feature type="transmembrane region" description="Helical" evidence="14">
    <location>
        <begin position="1435"/>
        <end position="1458"/>
    </location>
</feature>
<dbReference type="NCBIfam" id="NF007739">
    <property type="entry name" value="PRK10419.1"/>
    <property type="match status" value="4"/>
</dbReference>
<feature type="transmembrane region" description="Helical" evidence="14">
    <location>
        <begin position="1843"/>
        <end position="1863"/>
    </location>
</feature>
<dbReference type="GO" id="GO:0015421">
    <property type="term" value="F:ABC-type oligopeptide transporter activity"/>
    <property type="evidence" value="ECO:0007669"/>
    <property type="project" value="TreeGrafter"/>
</dbReference>
<evidence type="ECO:0000256" key="4">
    <source>
        <dbReference type="ARBA" id="ARBA00022448"/>
    </source>
</evidence>
<keyword evidence="9" id="KW-1278">Translocase</keyword>
<dbReference type="GO" id="GO:0005743">
    <property type="term" value="C:mitochondrial inner membrane"/>
    <property type="evidence" value="ECO:0007669"/>
    <property type="project" value="TreeGrafter"/>
</dbReference>
<keyword evidence="11 14" id="KW-0472">Membrane</keyword>
<dbReference type="GO" id="GO:0090374">
    <property type="term" value="P:oligopeptide export from mitochondrion"/>
    <property type="evidence" value="ECO:0007669"/>
    <property type="project" value="TreeGrafter"/>
</dbReference>
<evidence type="ECO:0000259" key="16">
    <source>
        <dbReference type="PROSITE" id="PS50929"/>
    </source>
</evidence>
<keyword evidence="4" id="KW-0813">Transport</keyword>
<dbReference type="Gene3D" id="1.20.1560.10">
    <property type="entry name" value="ABC transporter type 1, transmembrane domain"/>
    <property type="match status" value="5"/>
</dbReference>
<dbReference type="FunFam" id="3.40.50.300:FF:000205">
    <property type="entry name" value="ABC transporter B family member 4"/>
    <property type="match status" value="1"/>
</dbReference>
<dbReference type="InterPro" id="IPR027417">
    <property type="entry name" value="P-loop_NTPase"/>
</dbReference>
<dbReference type="GO" id="GO:0016887">
    <property type="term" value="F:ATP hydrolysis activity"/>
    <property type="evidence" value="ECO:0007669"/>
    <property type="project" value="InterPro"/>
</dbReference>
<dbReference type="PANTHER" id="PTHR43394:SF18">
    <property type="entry name" value="ABC TRANSPORTER B FAMILY MEMBER 11-LIKE"/>
    <property type="match status" value="1"/>
</dbReference>
<reference evidence="17 18" key="1">
    <citation type="submission" date="2024-04" db="EMBL/GenBank/DDBJ databases">
        <authorList>
            <person name="Rising A."/>
            <person name="Reimegard J."/>
            <person name="Sonavane S."/>
            <person name="Akerstrom W."/>
            <person name="Nylinder S."/>
            <person name="Hedman E."/>
            <person name="Kallberg Y."/>
        </authorList>
    </citation>
    <scope>NUCLEOTIDE SEQUENCE [LARGE SCALE GENOMIC DNA]</scope>
</reference>
<dbReference type="GO" id="GO:0005524">
    <property type="term" value="F:ATP binding"/>
    <property type="evidence" value="ECO:0007669"/>
    <property type="project" value="UniProtKB-KW"/>
</dbReference>
<feature type="domain" description="ABC transporter" evidence="15">
    <location>
        <begin position="1096"/>
        <end position="1360"/>
    </location>
</feature>
<feature type="domain" description="ABC transporter" evidence="15">
    <location>
        <begin position="1500"/>
        <end position="1733"/>
    </location>
</feature>
<dbReference type="CDD" id="cd18577">
    <property type="entry name" value="ABC_6TM_Pgp_ABCB1_D1_like"/>
    <property type="match status" value="2"/>
</dbReference>
<keyword evidence="10 14" id="KW-1133">Transmembrane helix</keyword>
<evidence type="ECO:0000256" key="7">
    <source>
        <dbReference type="ARBA" id="ARBA00022741"/>
    </source>
</evidence>
<evidence type="ECO:0000256" key="6">
    <source>
        <dbReference type="ARBA" id="ARBA00022737"/>
    </source>
</evidence>
<dbReference type="EMBL" id="CAXIEN010000039">
    <property type="protein sequence ID" value="CAL1269176.1"/>
    <property type="molecule type" value="Genomic_DNA"/>
</dbReference>
<dbReference type="PROSITE" id="PS50929">
    <property type="entry name" value="ABC_TM1F"/>
    <property type="match status" value="4"/>
</dbReference>
<dbReference type="Proteomes" id="UP001497382">
    <property type="component" value="Unassembled WGS sequence"/>
</dbReference>
<dbReference type="InterPro" id="IPR011527">
    <property type="entry name" value="ABC1_TM_dom"/>
</dbReference>
<evidence type="ECO:0000256" key="14">
    <source>
        <dbReference type="SAM" id="Phobius"/>
    </source>
</evidence>
<evidence type="ECO:0000256" key="1">
    <source>
        <dbReference type="ARBA" id="ARBA00004141"/>
    </source>
</evidence>
<name>A0AAV1ZBR3_9ARAC</name>
<dbReference type="SMART" id="SM00382">
    <property type="entry name" value="AAA"/>
    <property type="match status" value="4"/>
</dbReference>
<dbReference type="NCBIfam" id="NF010167">
    <property type="entry name" value="PRK13648.1"/>
    <property type="match status" value="4"/>
</dbReference>
<dbReference type="SUPFAM" id="SSF52540">
    <property type="entry name" value="P-loop containing nucleoside triphosphate hydrolases"/>
    <property type="match status" value="4"/>
</dbReference>
<keyword evidence="7" id="KW-0547">Nucleotide-binding</keyword>
<feature type="domain" description="ABC transmembrane type-1" evidence="16">
    <location>
        <begin position="42"/>
        <end position="432"/>
    </location>
</feature>
<keyword evidence="18" id="KW-1185">Reference proteome</keyword>
<feature type="transmembrane region" description="Helical" evidence="14">
    <location>
        <begin position="895"/>
        <end position="915"/>
    </location>
</feature>
<feature type="domain" description="ABC transmembrane type-1" evidence="16">
    <location>
        <begin position="776"/>
        <end position="1062"/>
    </location>
</feature>
<dbReference type="GO" id="GO:0097254">
    <property type="term" value="P:renal tubular secretion"/>
    <property type="evidence" value="ECO:0007669"/>
    <property type="project" value="UniProtKB-ARBA"/>
</dbReference>
<dbReference type="InterPro" id="IPR036640">
    <property type="entry name" value="ABC1_TM_sf"/>
</dbReference>
<dbReference type="InterPro" id="IPR003439">
    <property type="entry name" value="ABC_transporter-like_ATP-bd"/>
</dbReference>
<feature type="transmembrane region" description="Helical" evidence="14">
    <location>
        <begin position="38"/>
        <end position="62"/>
    </location>
</feature>
<evidence type="ECO:0000256" key="5">
    <source>
        <dbReference type="ARBA" id="ARBA00022692"/>
    </source>
</evidence>
<dbReference type="Pfam" id="PF00664">
    <property type="entry name" value="ABC_membrane"/>
    <property type="match status" value="5"/>
</dbReference>
<dbReference type="SUPFAM" id="SSF90123">
    <property type="entry name" value="ABC transporter transmembrane region"/>
    <property type="match status" value="5"/>
</dbReference>
<feature type="transmembrane region" description="Helical" evidence="14">
    <location>
        <begin position="406"/>
        <end position="424"/>
    </location>
</feature>
<feature type="transmembrane region" description="Helical" evidence="14">
    <location>
        <begin position="1934"/>
        <end position="1955"/>
    </location>
</feature>
<keyword evidence="6" id="KW-0677">Repeat</keyword>
<feature type="domain" description="ABC transmembrane type-1" evidence="16">
    <location>
        <begin position="1286"/>
        <end position="1450"/>
    </location>
</feature>
<dbReference type="InterPro" id="IPR039421">
    <property type="entry name" value="Type_1_exporter"/>
</dbReference>
<dbReference type="EC" id="7.6.2.2" evidence="3"/>
<dbReference type="InterPro" id="IPR003593">
    <property type="entry name" value="AAA+_ATPase"/>
</dbReference>
<comment type="caution">
    <text evidence="17">The sequence shown here is derived from an EMBL/GenBank/DDBJ whole genome shotgun (WGS) entry which is preliminary data.</text>
</comment>
<comment type="catalytic activity">
    <reaction evidence="13">
        <text>ATP + H2O + xenobioticSide 1 = ADP + phosphate + xenobioticSide 2.</text>
        <dbReference type="EC" id="7.6.2.2"/>
    </reaction>
</comment>
<accession>A0AAV1ZBR3</accession>
<evidence type="ECO:0000256" key="10">
    <source>
        <dbReference type="ARBA" id="ARBA00022989"/>
    </source>
</evidence>
<comment type="subcellular location">
    <subcellularLocation>
        <location evidence="1">Membrane</location>
        <topology evidence="1">Multi-pass membrane protein</topology>
    </subcellularLocation>
</comment>
<dbReference type="FunFam" id="3.40.50.300:FF:000967">
    <property type="entry name" value="ABC multidrug transporter mdr4"/>
    <property type="match status" value="1"/>
</dbReference>
<dbReference type="FunFam" id="3.40.50.300:FF:000479">
    <property type="entry name" value="Multidrug resistance protein 1A"/>
    <property type="match status" value="2"/>
</dbReference>
<keyword evidence="5 14" id="KW-0812">Transmembrane</keyword>
<evidence type="ECO:0000256" key="12">
    <source>
        <dbReference type="ARBA" id="ARBA00023180"/>
    </source>
</evidence>
<dbReference type="Pfam" id="PF00005">
    <property type="entry name" value="ABC_tran"/>
    <property type="match status" value="4"/>
</dbReference>
<feature type="domain" description="ABC transporter" evidence="15">
    <location>
        <begin position="1997"/>
        <end position="2236"/>
    </location>
</feature>
<keyword evidence="8" id="KW-0067">ATP-binding</keyword>
<dbReference type="GO" id="GO:0017085">
    <property type="term" value="P:response to insecticide"/>
    <property type="evidence" value="ECO:0007669"/>
    <property type="project" value="UniProtKB-ARBA"/>
</dbReference>
<organism evidence="17 18">
    <name type="scientific">Larinioides sclopetarius</name>
    <dbReference type="NCBI Taxonomy" id="280406"/>
    <lineage>
        <taxon>Eukaryota</taxon>
        <taxon>Metazoa</taxon>
        <taxon>Ecdysozoa</taxon>
        <taxon>Arthropoda</taxon>
        <taxon>Chelicerata</taxon>
        <taxon>Arachnida</taxon>
        <taxon>Araneae</taxon>
        <taxon>Araneomorphae</taxon>
        <taxon>Entelegynae</taxon>
        <taxon>Araneoidea</taxon>
        <taxon>Araneidae</taxon>
        <taxon>Larinioides</taxon>
    </lineage>
</organism>
<feature type="domain" description="ABC transporter" evidence="15">
    <location>
        <begin position="467"/>
        <end position="703"/>
    </location>
</feature>
<proteinExistence type="inferred from homology"/>
<evidence type="ECO:0000256" key="2">
    <source>
        <dbReference type="ARBA" id="ARBA00007577"/>
    </source>
</evidence>
<evidence type="ECO:0000256" key="11">
    <source>
        <dbReference type="ARBA" id="ARBA00023136"/>
    </source>
</evidence>